<dbReference type="SMART" id="SM00389">
    <property type="entry name" value="HOX"/>
    <property type="match status" value="1"/>
</dbReference>
<dbReference type="InterPro" id="IPR009057">
    <property type="entry name" value="Homeodomain-like_sf"/>
</dbReference>
<dbReference type="FunFam" id="1.10.10.10:FF:000003">
    <property type="entry name" value="Paired box protein Pax-6"/>
    <property type="match status" value="1"/>
</dbReference>
<evidence type="ECO:0000256" key="6">
    <source>
        <dbReference type="ARBA" id="ARBA00023125"/>
    </source>
</evidence>
<dbReference type="PROSITE" id="PS51057">
    <property type="entry name" value="PAIRED_2"/>
    <property type="match status" value="1"/>
</dbReference>
<keyword evidence="4" id="KW-0563">Paired box</keyword>
<dbReference type="GO" id="GO:0000978">
    <property type="term" value="F:RNA polymerase II cis-regulatory region sequence-specific DNA binding"/>
    <property type="evidence" value="ECO:0007669"/>
    <property type="project" value="TreeGrafter"/>
</dbReference>
<keyword evidence="7 10" id="KW-0371">Homeobox</keyword>
<keyword evidence="5" id="KW-0805">Transcription regulation</keyword>
<evidence type="ECO:0000256" key="1">
    <source>
        <dbReference type="ARBA" id="ARBA00004123"/>
    </source>
</evidence>
<evidence type="ECO:0000256" key="9">
    <source>
        <dbReference type="ARBA" id="ARBA00023242"/>
    </source>
</evidence>
<dbReference type="Pfam" id="PF00292">
    <property type="entry name" value="PAX"/>
    <property type="match status" value="1"/>
</dbReference>
<dbReference type="InterPro" id="IPR036388">
    <property type="entry name" value="WH-like_DNA-bd_sf"/>
</dbReference>
<evidence type="ECO:0000256" key="5">
    <source>
        <dbReference type="ARBA" id="ARBA00023015"/>
    </source>
</evidence>
<accession>A0AAN9TCI4</accession>
<gene>
    <name evidence="15" type="ORF">V9T40_014193</name>
</gene>
<evidence type="ECO:0000256" key="2">
    <source>
        <dbReference type="ARBA" id="ARBA00005733"/>
    </source>
</evidence>
<comment type="caution">
    <text evidence="15">The sequence shown here is derived from an EMBL/GenBank/DDBJ whole genome shotgun (WGS) entry which is preliminary data.</text>
</comment>
<dbReference type="PROSITE" id="PS00027">
    <property type="entry name" value="HOMEOBOX_1"/>
    <property type="match status" value="1"/>
</dbReference>
<evidence type="ECO:0000256" key="4">
    <source>
        <dbReference type="ARBA" id="ARBA00022724"/>
    </source>
</evidence>
<keyword evidence="9 10" id="KW-0539">Nucleus</keyword>
<dbReference type="Gene3D" id="1.10.10.60">
    <property type="entry name" value="Homeodomain-like"/>
    <property type="match status" value="1"/>
</dbReference>
<comment type="similarity">
    <text evidence="2">Belongs to the paired homeobox family.</text>
</comment>
<dbReference type="InterPro" id="IPR043565">
    <property type="entry name" value="PAX_fam"/>
</dbReference>
<evidence type="ECO:0000313" key="16">
    <source>
        <dbReference type="Proteomes" id="UP001367676"/>
    </source>
</evidence>
<reference evidence="15 16" key="1">
    <citation type="submission" date="2024-03" db="EMBL/GenBank/DDBJ databases">
        <title>Adaptation during the transition from Ophiocordyceps entomopathogen to insect associate is accompanied by gene loss and intensified selection.</title>
        <authorList>
            <person name="Ward C.M."/>
            <person name="Onetto C.A."/>
            <person name="Borneman A.R."/>
        </authorList>
    </citation>
    <scope>NUCLEOTIDE SEQUENCE [LARGE SCALE GENOMIC DNA]</scope>
    <source>
        <strain evidence="15">AWRI1</strain>
        <tissue evidence="15">Single Adult Female</tissue>
    </source>
</reference>
<organism evidence="15 16">
    <name type="scientific">Parthenolecanium corni</name>
    <dbReference type="NCBI Taxonomy" id="536013"/>
    <lineage>
        <taxon>Eukaryota</taxon>
        <taxon>Metazoa</taxon>
        <taxon>Ecdysozoa</taxon>
        <taxon>Arthropoda</taxon>
        <taxon>Hexapoda</taxon>
        <taxon>Insecta</taxon>
        <taxon>Pterygota</taxon>
        <taxon>Neoptera</taxon>
        <taxon>Paraneoptera</taxon>
        <taxon>Hemiptera</taxon>
        <taxon>Sternorrhyncha</taxon>
        <taxon>Coccoidea</taxon>
        <taxon>Coccidae</taxon>
        <taxon>Parthenolecanium</taxon>
    </lineage>
</organism>
<proteinExistence type="inferred from homology"/>
<dbReference type="GO" id="GO:0009791">
    <property type="term" value="P:post-embryonic development"/>
    <property type="evidence" value="ECO:0007669"/>
    <property type="project" value="UniProtKB-ARBA"/>
</dbReference>
<feature type="region of interest" description="Disordered" evidence="12">
    <location>
        <begin position="313"/>
        <end position="373"/>
    </location>
</feature>
<sequence>MLTGNSSTIKEMCALAAASQPPLAATSVASQHQQQNFFDLSRYRQYNLAQQFLSQQQGAVTKLLAGTLRPPGLIGGSKPKVATPAVVSKIEQYKRENPTIFAWEIRERLISENVCTNATAPSVSSINRILRNRAAERAAAEIARAAGYSLYHATHPYSSFHWAAAISHPGLLTAPANANPVLEHPPAVSIPPPPNFICKKNKILIPKFLDGEGKDDESTDSAESSEQPKFRRNRTTFSPDQLDELEKEFDKSHYPCVSTREKLAMKTCLSEARVQVWFSNRRAKWRRHQRMSNLKARRNALIDIEVENIRQMEGKSGSKNDLANGEPSEREKLSDSLAGTVKSEHHSSTYESSELSEEIVVTSDDEDGSATSHKEYAQTRLNASSAGAEFNASSAPLDCCPTSTFADKTATIPTMSVRGLNSELNNNGGLANCNLLMNLPQRDVRATIERWQEEVATLAAMRYPEKLLLSMPPSVPLHQPPSSFTRYDKNRIL</sequence>
<protein>
    <recommendedName>
        <fullName evidence="17">Paired box protein Pax-6</fullName>
    </recommendedName>
</protein>
<feature type="domain" description="Homeobox" evidence="13">
    <location>
        <begin position="228"/>
        <end position="288"/>
    </location>
</feature>
<evidence type="ECO:0000256" key="11">
    <source>
        <dbReference type="RuleBase" id="RU000682"/>
    </source>
</evidence>
<feature type="region of interest" description="Disordered" evidence="12">
    <location>
        <begin position="209"/>
        <end position="239"/>
    </location>
</feature>
<dbReference type="PANTHER" id="PTHR45636:SF50">
    <property type="entry name" value="EYEGONE, ISOFORM A-RELATED"/>
    <property type="match status" value="1"/>
</dbReference>
<dbReference type="PANTHER" id="PTHR45636">
    <property type="entry name" value="PAIRED BOX PROTEIN PAX-6-RELATED-RELATED"/>
    <property type="match status" value="1"/>
</dbReference>
<evidence type="ECO:0000256" key="12">
    <source>
        <dbReference type="SAM" id="MobiDB-lite"/>
    </source>
</evidence>
<dbReference type="Pfam" id="PF00046">
    <property type="entry name" value="Homeodomain"/>
    <property type="match status" value="1"/>
</dbReference>
<dbReference type="Gene3D" id="1.10.10.10">
    <property type="entry name" value="Winged helix-like DNA-binding domain superfamily/Winged helix DNA-binding domain"/>
    <property type="match status" value="1"/>
</dbReference>
<dbReference type="Proteomes" id="UP001367676">
    <property type="component" value="Unassembled WGS sequence"/>
</dbReference>
<evidence type="ECO:0000256" key="3">
    <source>
        <dbReference type="ARBA" id="ARBA00022473"/>
    </source>
</evidence>
<keyword evidence="16" id="KW-1185">Reference proteome</keyword>
<dbReference type="InterPro" id="IPR001523">
    <property type="entry name" value="Paired_dom"/>
</dbReference>
<dbReference type="GO" id="GO:0005634">
    <property type="term" value="C:nucleus"/>
    <property type="evidence" value="ECO:0007669"/>
    <property type="project" value="UniProtKB-SubCell"/>
</dbReference>
<dbReference type="FunFam" id="1.10.10.60:FF:000307">
    <property type="entry name" value="Eyegone, isoform A"/>
    <property type="match status" value="1"/>
</dbReference>
<dbReference type="PROSITE" id="PS50071">
    <property type="entry name" value="HOMEOBOX_2"/>
    <property type="match status" value="1"/>
</dbReference>
<comment type="subcellular location">
    <subcellularLocation>
        <location evidence="1 10 11">Nucleus</location>
    </subcellularLocation>
</comment>
<feature type="domain" description="Paired" evidence="14">
    <location>
        <begin position="4"/>
        <end position="133"/>
    </location>
</feature>
<dbReference type="CDD" id="cd00086">
    <property type="entry name" value="homeodomain"/>
    <property type="match status" value="1"/>
</dbReference>
<feature type="region of interest" description="Disordered" evidence="12">
    <location>
        <begin position="474"/>
        <end position="493"/>
    </location>
</feature>
<evidence type="ECO:0000256" key="7">
    <source>
        <dbReference type="ARBA" id="ARBA00023155"/>
    </source>
</evidence>
<feature type="DNA-binding region" description="Homeobox" evidence="10">
    <location>
        <begin position="230"/>
        <end position="289"/>
    </location>
</feature>
<evidence type="ECO:0000259" key="13">
    <source>
        <dbReference type="PROSITE" id="PS50071"/>
    </source>
</evidence>
<dbReference type="AlphaFoldDB" id="A0AAN9TCI4"/>
<dbReference type="GO" id="GO:0000981">
    <property type="term" value="F:DNA-binding transcription factor activity, RNA polymerase II-specific"/>
    <property type="evidence" value="ECO:0007669"/>
    <property type="project" value="InterPro"/>
</dbReference>
<dbReference type="SUPFAM" id="SSF46689">
    <property type="entry name" value="Homeodomain-like"/>
    <property type="match status" value="2"/>
</dbReference>
<dbReference type="EMBL" id="JBBCAQ010000033">
    <property type="protein sequence ID" value="KAK7582748.1"/>
    <property type="molecule type" value="Genomic_DNA"/>
</dbReference>
<keyword evidence="3" id="KW-0217">Developmental protein</keyword>
<keyword evidence="8" id="KW-0804">Transcription</keyword>
<dbReference type="InterPro" id="IPR017970">
    <property type="entry name" value="Homeobox_CS"/>
</dbReference>
<evidence type="ECO:0000256" key="8">
    <source>
        <dbReference type="ARBA" id="ARBA00023163"/>
    </source>
</evidence>
<evidence type="ECO:0000313" key="15">
    <source>
        <dbReference type="EMBL" id="KAK7582748.1"/>
    </source>
</evidence>
<keyword evidence="6 10" id="KW-0238">DNA-binding</keyword>
<evidence type="ECO:0008006" key="17">
    <source>
        <dbReference type="Google" id="ProtNLM"/>
    </source>
</evidence>
<dbReference type="SMART" id="SM00351">
    <property type="entry name" value="PAX"/>
    <property type="match status" value="1"/>
</dbReference>
<evidence type="ECO:0000256" key="10">
    <source>
        <dbReference type="PROSITE-ProRule" id="PRU00108"/>
    </source>
</evidence>
<name>A0AAN9TCI4_9HEMI</name>
<evidence type="ECO:0000259" key="14">
    <source>
        <dbReference type="PROSITE" id="PS51057"/>
    </source>
</evidence>
<dbReference type="InterPro" id="IPR001356">
    <property type="entry name" value="HD"/>
</dbReference>